<dbReference type="STRING" id="39966.A0A369JBR9"/>
<reference evidence="2" key="1">
    <citation type="submission" date="2018-04" db="EMBL/GenBank/DDBJ databases">
        <title>Whole genome sequencing of Hypsizygus marmoreus.</title>
        <authorList>
            <person name="Choi I.-G."/>
            <person name="Min B."/>
            <person name="Kim J.-G."/>
            <person name="Kim S."/>
            <person name="Oh Y.-L."/>
            <person name="Kong W.-S."/>
            <person name="Park H."/>
            <person name="Jeong J."/>
            <person name="Song E.-S."/>
        </authorList>
    </citation>
    <scope>NUCLEOTIDE SEQUENCE [LARGE SCALE GENOMIC DNA]</scope>
    <source>
        <strain evidence="2">51987-8</strain>
    </source>
</reference>
<feature type="region of interest" description="Disordered" evidence="1">
    <location>
        <begin position="1"/>
        <end position="36"/>
    </location>
</feature>
<dbReference type="OrthoDB" id="198652at2759"/>
<dbReference type="SUPFAM" id="SSF56672">
    <property type="entry name" value="DNA/RNA polymerases"/>
    <property type="match status" value="1"/>
</dbReference>
<gene>
    <name evidence="2" type="ORF">Hypma_013363</name>
</gene>
<dbReference type="InParanoid" id="A0A369JBR9"/>
<dbReference type="PANTHER" id="PTHR33050">
    <property type="entry name" value="REVERSE TRANSCRIPTASE DOMAIN-CONTAINING PROTEIN"/>
    <property type="match status" value="1"/>
</dbReference>
<accession>A0A369JBR9</accession>
<keyword evidence="3" id="KW-1185">Reference proteome</keyword>
<dbReference type="PANTHER" id="PTHR33050:SF7">
    <property type="entry name" value="RIBONUCLEASE H"/>
    <property type="match status" value="1"/>
</dbReference>
<evidence type="ECO:0000313" key="2">
    <source>
        <dbReference type="EMBL" id="RDB19551.1"/>
    </source>
</evidence>
<dbReference type="EMBL" id="LUEZ02000079">
    <property type="protein sequence ID" value="RDB19551.1"/>
    <property type="molecule type" value="Genomic_DNA"/>
</dbReference>
<name>A0A369JBR9_HYPMA</name>
<dbReference type="InterPro" id="IPR052055">
    <property type="entry name" value="Hepadnavirus_pol/RT"/>
</dbReference>
<evidence type="ECO:0000256" key="1">
    <source>
        <dbReference type="SAM" id="MobiDB-lite"/>
    </source>
</evidence>
<organism evidence="2 3">
    <name type="scientific">Hypsizygus marmoreus</name>
    <name type="common">White beech mushroom</name>
    <name type="synonym">Agaricus marmoreus</name>
    <dbReference type="NCBI Taxonomy" id="39966"/>
    <lineage>
        <taxon>Eukaryota</taxon>
        <taxon>Fungi</taxon>
        <taxon>Dikarya</taxon>
        <taxon>Basidiomycota</taxon>
        <taxon>Agaricomycotina</taxon>
        <taxon>Agaricomycetes</taxon>
        <taxon>Agaricomycetidae</taxon>
        <taxon>Agaricales</taxon>
        <taxon>Tricholomatineae</taxon>
        <taxon>Lyophyllaceae</taxon>
        <taxon>Hypsizygus</taxon>
    </lineage>
</organism>
<dbReference type="AlphaFoldDB" id="A0A369JBR9"/>
<dbReference type="InterPro" id="IPR043502">
    <property type="entry name" value="DNA/RNA_pol_sf"/>
</dbReference>
<feature type="compositionally biased region" description="Low complexity" evidence="1">
    <location>
        <begin position="1"/>
        <end position="23"/>
    </location>
</feature>
<evidence type="ECO:0000313" key="3">
    <source>
        <dbReference type="Proteomes" id="UP000076154"/>
    </source>
</evidence>
<proteinExistence type="predicted"/>
<protein>
    <submittedName>
        <fullName evidence="2">Uncharacterized protein</fullName>
    </submittedName>
</protein>
<comment type="caution">
    <text evidence="2">The sequence shown here is derived from an EMBL/GenBank/DDBJ whole genome shotgun (WGS) entry which is preliminary data.</text>
</comment>
<sequence>MLVTSNPSSPPIQINPSSNPYPITHDASLPPPADKHHADFLRSQQDVEIHKKRFSKSFGQHLLPSMYSMPIHAVPKTDPSDLRMVTNQSAGPFSLNSMVLHDDVAGYPLDNMRHLREILLSCHSTSSTPPILWKSDIAEAYRLMPVHPCWQIKQVNMIDGFHHVDRNGAFGGHRTGSFWIAFNALVTWIAKHIKLIQFLCAYSNDSFGPNNSNNFTYYEPYNTLMPSNQVTLLQLWDKLGIPHKQKKQICGSLLKIIGIDVDPRTMTMTLPPNRLSMLLRELMKFTRYANHKSPSFTLKVSPDLTLYVNKVIRNDLLWVIEHLSAATGTHILRSYYWSPDGADITIYCDACLNGMGFYYPEHDLSLYATVPPETPSDQIFYFEALCIVSALQHATEKFTSAAPLKIVIFTDNTNSVDIFSSLYSLPAYTDILKLFCDILIQTSHKVHVLHVPGSTNTVADALSHANFLLALKLLPSLSISYFQPPHIMLGATKK</sequence>
<dbReference type="Proteomes" id="UP000076154">
    <property type="component" value="Unassembled WGS sequence"/>
</dbReference>